<dbReference type="AlphaFoldDB" id="A0A016VMB7"/>
<sequence length="107" mass="11334">MRSTNTGLSLRTGPYSWKDQASLANVPPFSASPSTESIPVAEDILLDVSSPSPSSNVACTDKNGCAHIVDIGTGTVVANWKAHSLPYTSTGCEASGRIFIFWITVQF</sequence>
<evidence type="ECO:0000313" key="2">
    <source>
        <dbReference type="Proteomes" id="UP000024635"/>
    </source>
</evidence>
<evidence type="ECO:0000313" key="1">
    <source>
        <dbReference type="EMBL" id="EYC27918.1"/>
    </source>
</evidence>
<name>A0A016VMB7_9BILA</name>
<dbReference type="Proteomes" id="UP000024635">
    <property type="component" value="Unassembled WGS sequence"/>
</dbReference>
<reference evidence="2" key="1">
    <citation type="journal article" date="2015" name="Nat. Genet.">
        <title>The genome and transcriptome of the zoonotic hookworm Ancylostoma ceylanicum identify infection-specific gene families.</title>
        <authorList>
            <person name="Schwarz E.M."/>
            <person name="Hu Y."/>
            <person name="Antoshechkin I."/>
            <person name="Miller M.M."/>
            <person name="Sternberg P.W."/>
            <person name="Aroian R.V."/>
        </authorList>
    </citation>
    <scope>NUCLEOTIDE SEQUENCE</scope>
    <source>
        <strain evidence="2">HY135</strain>
    </source>
</reference>
<dbReference type="EMBL" id="JARK01001344">
    <property type="protein sequence ID" value="EYC27918.1"/>
    <property type="molecule type" value="Genomic_DNA"/>
</dbReference>
<dbReference type="STRING" id="53326.A0A016VMB7"/>
<keyword evidence="2" id="KW-1185">Reference proteome</keyword>
<protein>
    <submittedName>
        <fullName evidence="1">Uncharacterized protein</fullName>
    </submittedName>
</protein>
<comment type="caution">
    <text evidence="1">The sequence shown here is derived from an EMBL/GenBank/DDBJ whole genome shotgun (WGS) entry which is preliminary data.</text>
</comment>
<accession>A0A016VMB7</accession>
<proteinExistence type="predicted"/>
<organism evidence="1 2">
    <name type="scientific">Ancylostoma ceylanicum</name>
    <dbReference type="NCBI Taxonomy" id="53326"/>
    <lineage>
        <taxon>Eukaryota</taxon>
        <taxon>Metazoa</taxon>
        <taxon>Ecdysozoa</taxon>
        <taxon>Nematoda</taxon>
        <taxon>Chromadorea</taxon>
        <taxon>Rhabditida</taxon>
        <taxon>Rhabditina</taxon>
        <taxon>Rhabditomorpha</taxon>
        <taxon>Strongyloidea</taxon>
        <taxon>Ancylostomatidae</taxon>
        <taxon>Ancylostomatinae</taxon>
        <taxon>Ancylostoma</taxon>
    </lineage>
</organism>
<gene>
    <name evidence="1" type="primary">Acey_s0008.g253</name>
    <name evidence="1" type="ORF">Y032_0008g253</name>
</gene>